<proteinExistence type="predicted"/>
<name>A7KA72_9PHYC</name>
<dbReference type="Proteomes" id="UP000202420">
    <property type="component" value="Segment"/>
</dbReference>
<accession>A7KA72</accession>
<gene>
    <name evidence="1" type="primary">z812L</name>
    <name evidence="1" type="ORF">ATCV1_z812L</name>
</gene>
<evidence type="ECO:0000313" key="2">
    <source>
        <dbReference type="Proteomes" id="UP000202420"/>
    </source>
</evidence>
<dbReference type="RefSeq" id="YP_001427293.1">
    <property type="nucleotide sequence ID" value="NC_008724.1"/>
</dbReference>
<keyword evidence="2" id="KW-1185">Reference proteome</keyword>
<organism evidence="1 2">
    <name type="scientific">Chlorovirus heliozoae</name>
    <dbReference type="NCBI Taxonomy" id="322019"/>
    <lineage>
        <taxon>Viruses</taxon>
        <taxon>Varidnaviria</taxon>
        <taxon>Bamfordvirae</taxon>
        <taxon>Nucleocytoviricota</taxon>
        <taxon>Megaviricetes</taxon>
        <taxon>Algavirales</taxon>
        <taxon>Phycodnaviridae</taxon>
        <taxon>Chlorovirus</taxon>
    </lineage>
</organism>
<dbReference type="KEGG" id="vg:5471007"/>
<dbReference type="GeneID" id="5471007"/>
<reference evidence="1 2" key="1">
    <citation type="submission" date="2006-09" db="EMBL/GenBank/DDBJ databases">
        <title>Sequence and annotation of the 288-kb ATCV-1 virus that infects an endosymbiotic Chlorella strain of the heliozoon Acanthocystis turfacea.</title>
        <authorList>
            <person name="Fitzgerald L.A."/>
            <person name="Graves M.V."/>
            <person name="Li X."/>
            <person name="Pfitzner A.J.P."/>
            <person name="Hartigan J."/>
            <person name="Van Etten J.L."/>
        </authorList>
    </citation>
    <scope>NUCLEOTIDE SEQUENCE [LARGE SCALE GENOMIC DNA]</scope>
    <source>
        <strain evidence="1 2">ATCV-1</strain>
    </source>
</reference>
<protein>
    <submittedName>
        <fullName evidence="1">Uncharacterized protein z812L</fullName>
    </submittedName>
</protein>
<dbReference type="EMBL" id="EF101928">
    <property type="protein sequence ID" value="ABT16946.1"/>
    <property type="molecule type" value="Genomic_DNA"/>
</dbReference>
<sequence>MAPVGHNVGGRWGKMALNWFAQNFTDIGTALAYLCLQRISILMVAAESRNAGSRRPTEFHENKGLSLRALGRCSSAFPKHAHRIHHLQT</sequence>
<evidence type="ECO:0000313" key="1">
    <source>
        <dbReference type="EMBL" id="ABT16946.1"/>
    </source>
</evidence>